<dbReference type="Proteomes" id="UP001648503">
    <property type="component" value="Unassembled WGS sequence"/>
</dbReference>
<dbReference type="PANTHER" id="PTHR24559:SF440">
    <property type="entry name" value="RIBONUCLEASE H"/>
    <property type="match status" value="1"/>
</dbReference>
<evidence type="ECO:0000259" key="1">
    <source>
        <dbReference type="PROSITE" id="PS50878"/>
    </source>
</evidence>
<dbReference type="PROSITE" id="PS50878">
    <property type="entry name" value="RT_POL"/>
    <property type="match status" value="1"/>
</dbReference>
<dbReference type="PANTHER" id="PTHR24559">
    <property type="entry name" value="TRANSPOSON TY3-I GAG-POL POLYPROTEIN"/>
    <property type="match status" value="1"/>
</dbReference>
<name>A0ABQ8FG64_9FUNG</name>
<dbReference type="SUPFAM" id="SSF56672">
    <property type="entry name" value="DNA/RNA polymerases"/>
    <property type="match status" value="1"/>
</dbReference>
<dbReference type="InterPro" id="IPR000477">
    <property type="entry name" value="RT_dom"/>
</dbReference>
<feature type="domain" description="Reverse transcriptase" evidence="1">
    <location>
        <begin position="1"/>
        <end position="238"/>
    </location>
</feature>
<dbReference type="Gene3D" id="3.30.70.270">
    <property type="match status" value="1"/>
</dbReference>
<dbReference type="Gene3D" id="3.10.10.10">
    <property type="entry name" value="HIV Type 1 Reverse Transcriptase, subunit A, domain 1"/>
    <property type="match status" value="1"/>
</dbReference>
<gene>
    <name evidence="2" type="ORF">BASA50_004150</name>
</gene>
<dbReference type="Pfam" id="PF00078">
    <property type="entry name" value="RVT_1"/>
    <property type="match status" value="1"/>
</dbReference>
<protein>
    <recommendedName>
        <fullName evidence="1">Reverse transcriptase domain-containing protein</fullName>
    </recommendedName>
</protein>
<organism evidence="2 3">
    <name type="scientific">Batrachochytrium salamandrivorans</name>
    <dbReference type="NCBI Taxonomy" id="1357716"/>
    <lineage>
        <taxon>Eukaryota</taxon>
        <taxon>Fungi</taxon>
        <taxon>Fungi incertae sedis</taxon>
        <taxon>Chytridiomycota</taxon>
        <taxon>Chytridiomycota incertae sedis</taxon>
        <taxon>Chytridiomycetes</taxon>
        <taxon>Rhizophydiales</taxon>
        <taxon>Rhizophydiales incertae sedis</taxon>
        <taxon>Batrachochytrium</taxon>
    </lineage>
</organism>
<evidence type="ECO:0000313" key="3">
    <source>
        <dbReference type="Proteomes" id="UP001648503"/>
    </source>
</evidence>
<dbReference type="CDD" id="cd01647">
    <property type="entry name" value="RT_LTR"/>
    <property type="match status" value="1"/>
</dbReference>
<keyword evidence="3" id="KW-1185">Reference proteome</keyword>
<evidence type="ECO:0000313" key="2">
    <source>
        <dbReference type="EMBL" id="KAH6597805.1"/>
    </source>
</evidence>
<accession>A0ABQ8FG64</accession>
<comment type="caution">
    <text evidence="2">The sequence shown here is derived from an EMBL/GenBank/DDBJ whole genome shotgun (WGS) entry which is preliminary data.</text>
</comment>
<dbReference type="EMBL" id="JAFCIX010000127">
    <property type="protein sequence ID" value="KAH6597805.1"/>
    <property type="molecule type" value="Genomic_DNA"/>
</dbReference>
<sequence length="265" mass="30684">MLENTISDNTPVSTLEPKVSLPDKFDGTRRNFRGFINQLELVFQLQASRYDTDRKKIAMLGTLLTGNALSRYNPCLEKPDLFRYDLSTWPRFKEKFCATFGEINQEQVSEARLRILTGEIFATLDLRGAYNLLRIKEGDEPKTAFITKYGQFEFLVMPFGLANAPAQFQRMMNSLFRHMISKFVLVYLDDIVVYSDNLKDYKEHVRQVLQVLKDNNLFCKAEKCDFHKSEIRDLGYIISPNGTSMDPSKISAVQDWPTSKKVRDF</sequence>
<dbReference type="InterPro" id="IPR043128">
    <property type="entry name" value="Rev_trsase/Diguanyl_cyclase"/>
</dbReference>
<reference evidence="2 3" key="1">
    <citation type="submission" date="2021-02" db="EMBL/GenBank/DDBJ databases">
        <title>Variation within the Batrachochytrium salamandrivorans European outbreak.</title>
        <authorList>
            <person name="Kelly M."/>
            <person name="Pasmans F."/>
            <person name="Shea T.P."/>
            <person name="Munoz J.F."/>
            <person name="Carranza S."/>
            <person name="Cuomo C.A."/>
            <person name="Martel A."/>
        </authorList>
    </citation>
    <scope>NUCLEOTIDE SEQUENCE [LARGE SCALE GENOMIC DNA]</scope>
    <source>
        <strain evidence="2 3">AMFP18/2</strain>
    </source>
</reference>
<dbReference type="InterPro" id="IPR043502">
    <property type="entry name" value="DNA/RNA_pol_sf"/>
</dbReference>
<proteinExistence type="predicted"/>
<dbReference type="InterPro" id="IPR053134">
    <property type="entry name" value="RNA-dir_DNA_polymerase"/>
</dbReference>